<evidence type="ECO:0000256" key="2">
    <source>
        <dbReference type="SAM" id="Phobius"/>
    </source>
</evidence>
<sequence>MNPSESQYAAFKAITQQAQKLQRTDQTREARALIDQIMTTARIQTNLIVDESMGKVPQDTTPGTPMSRAKEAIINPPSNKVSNIIWAVLVALWILVSYLGTQNFQAMFQ</sequence>
<dbReference type="AlphaFoldDB" id="A0A1Q8YCP3"/>
<keyword evidence="2" id="KW-0812">Transmembrane</keyword>
<reference evidence="3 4" key="1">
    <citation type="submission" date="2017-01" db="EMBL/GenBank/DDBJ databases">
        <title>Genome sequence of Rhodoferax antarcticus ANT.BR, a psychrophilic purple nonsulfur bacterium from an Antarctic microbial mat.</title>
        <authorList>
            <person name="Baker J."/>
            <person name="Riester C."/>
            <person name="Skinner B."/>
            <person name="Newell A."/>
            <person name="Swingley W."/>
            <person name="Madigan M."/>
            <person name="Jung D."/>
            <person name="Asao M."/>
            <person name="Chen M."/>
            <person name="Loughlin P."/>
            <person name="Pan H."/>
            <person name="Lin S."/>
            <person name="Li N."/>
            <person name="Shaw J."/>
            <person name="Prado M."/>
            <person name="Sherman C."/>
            <person name="Li X."/>
            <person name="Tang J."/>
            <person name="Blankenship R."/>
            <person name="Zhao T."/>
            <person name="Touchman J."/>
            <person name="Sattley M."/>
        </authorList>
    </citation>
    <scope>NUCLEOTIDE SEQUENCE [LARGE SCALE GENOMIC DNA]</scope>
    <source>
        <strain evidence="3 4">ANT.BR</strain>
    </source>
</reference>
<evidence type="ECO:0000313" key="3">
    <source>
        <dbReference type="EMBL" id="OLP05765.1"/>
    </source>
</evidence>
<accession>A0A1Q8YCP3</accession>
<gene>
    <name evidence="3" type="ORF">BLL52_1991</name>
</gene>
<protein>
    <submittedName>
        <fullName evidence="3">Uncharacterized protein</fullName>
    </submittedName>
</protein>
<dbReference type="EMBL" id="MSYM01000013">
    <property type="protein sequence ID" value="OLP05765.1"/>
    <property type="molecule type" value="Genomic_DNA"/>
</dbReference>
<evidence type="ECO:0000256" key="1">
    <source>
        <dbReference type="SAM" id="MobiDB-lite"/>
    </source>
</evidence>
<comment type="caution">
    <text evidence="3">The sequence shown here is derived from an EMBL/GenBank/DDBJ whole genome shotgun (WGS) entry which is preliminary data.</text>
</comment>
<evidence type="ECO:0000313" key="4">
    <source>
        <dbReference type="Proteomes" id="UP000185911"/>
    </source>
</evidence>
<keyword evidence="2" id="KW-0472">Membrane</keyword>
<proteinExistence type="predicted"/>
<feature type="transmembrane region" description="Helical" evidence="2">
    <location>
        <begin position="84"/>
        <end position="101"/>
    </location>
</feature>
<name>A0A1Q8YCP3_9BURK</name>
<dbReference type="RefSeq" id="WP_075586355.1">
    <property type="nucleotide sequence ID" value="NZ_MSYM01000013.1"/>
</dbReference>
<feature type="region of interest" description="Disordered" evidence="1">
    <location>
        <begin position="51"/>
        <end position="70"/>
    </location>
</feature>
<keyword evidence="2" id="KW-1133">Transmembrane helix</keyword>
<dbReference type="Proteomes" id="UP000185911">
    <property type="component" value="Unassembled WGS sequence"/>
</dbReference>
<keyword evidence="4" id="KW-1185">Reference proteome</keyword>
<organism evidence="3 4">
    <name type="scientific">Rhodoferax antarcticus ANT.BR</name>
    <dbReference type="NCBI Taxonomy" id="1111071"/>
    <lineage>
        <taxon>Bacteria</taxon>
        <taxon>Pseudomonadati</taxon>
        <taxon>Pseudomonadota</taxon>
        <taxon>Betaproteobacteria</taxon>
        <taxon>Burkholderiales</taxon>
        <taxon>Comamonadaceae</taxon>
        <taxon>Rhodoferax</taxon>
    </lineage>
</organism>